<dbReference type="Proteomes" id="UP000270299">
    <property type="component" value="Unassembled WGS sequence"/>
</dbReference>
<gene>
    <name evidence="1" type="ORF">D9V29_14035</name>
</gene>
<dbReference type="EMBL" id="RCUV01000021">
    <property type="protein sequence ID" value="RLP68341.1"/>
    <property type="molecule type" value="Genomic_DNA"/>
</dbReference>
<accession>A0A3L6ZLE7</accession>
<evidence type="ECO:0000313" key="1">
    <source>
        <dbReference type="EMBL" id="RLP68341.1"/>
    </source>
</evidence>
<name>A0A3L6ZLE7_9MICO</name>
<dbReference type="AlphaFoldDB" id="A0A3L6ZLE7"/>
<reference evidence="1 2" key="1">
    <citation type="submission" date="2018-10" db="EMBL/GenBank/DDBJ databases">
        <authorList>
            <person name="Li J."/>
        </authorList>
    </citation>
    <scope>NUCLEOTIDE SEQUENCE [LARGE SCALE GENOMIC DNA]</scope>
    <source>
        <strain evidence="1 2">CCTCC AB209002</strain>
    </source>
</reference>
<keyword evidence="2" id="KW-1185">Reference proteome</keyword>
<comment type="caution">
    <text evidence="1">The sequence shown here is derived from an EMBL/GenBank/DDBJ whole genome shotgun (WGS) entry which is preliminary data.</text>
</comment>
<evidence type="ECO:0000313" key="2">
    <source>
        <dbReference type="Proteomes" id="UP000270299"/>
    </source>
</evidence>
<protein>
    <submittedName>
        <fullName evidence="1">Uncharacterized protein</fullName>
    </submittedName>
</protein>
<organism evidence="1 2">
    <name type="scientific">Mycetocola manganoxydans</name>
    <dbReference type="NCBI Taxonomy" id="699879"/>
    <lineage>
        <taxon>Bacteria</taxon>
        <taxon>Bacillati</taxon>
        <taxon>Actinomycetota</taxon>
        <taxon>Actinomycetes</taxon>
        <taxon>Micrococcales</taxon>
        <taxon>Microbacteriaceae</taxon>
        <taxon>Mycetocola</taxon>
    </lineage>
</organism>
<sequence length="311" mass="33883">MDFYDTWELWGPAGVGLDTPTRRLQHIERVFRRQESIGAPHLAPTLALDSPDSDAATHALAAAELASGMSENSWQSLVATKTFLRSGYRLDEYVGQLAALGSPTWVITVANEVVLGQAPDVGDTEAFAGLLRSIHSLSERSRVIVAKSDFVGLLGVAAGADTVGGGWDRSMRTYDPNAFHVASDDGIRIPASYVTQSGLLAVLRRDTAEAIERLDSALASAIRGGAMPPSDRAEREHHLRTIREVVLAMNQSESRGDRVEVLRNLYATADNYFVDLLARVPAFVKNSDKVAWHDQQQAILREYASAEGLWV</sequence>
<proteinExistence type="predicted"/>